<keyword evidence="1" id="KW-0812">Transmembrane</keyword>
<reference evidence="5" key="1">
    <citation type="submission" date="2014-12" db="EMBL/GenBank/DDBJ databases">
        <title>Genome sequence of Clostridium beijerinckii strain 59B.</title>
        <authorList>
            <person name="Little G.T."/>
            <person name="Minton N.P."/>
        </authorList>
    </citation>
    <scope>NUCLEOTIDE SEQUENCE [LARGE SCALE GENOMIC DNA]</scope>
    <source>
        <strain evidence="5">59B</strain>
    </source>
</reference>
<accession>A0A0B5QU63</accession>
<feature type="transmembrane region" description="Helical" evidence="1">
    <location>
        <begin position="71"/>
        <end position="91"/>
    </location>
</feature>
<sequence length="179" mass="18880">MKEKSKAQKMALSGVLIGISVIFGTFSIPIGAAKISPIQHFVNVVGAITLGPVYALMNAFVTSLIRNFMGTGSLLAFPGSMVGALLAGILYKKFRKPGIAVIGEIIGTGILGALLAYPIATMVLGKQVAVFVYVVPFISSCSVGAIIAYFFIKVPVIKKILVDNEFQVKGEATNNIDKI</sequence>
<feature type="transmembrane region" description="Helical" evidence="1">
    <location>
        <begin position="98"/>
        <end position="119"/>
    </location>
</feature>
<keyword evidence="1" id="KW-0472">Membrane</keyword>
<evidence type="ECO:0000313" key="2">
    <source>
        <dbReference type="EMBL" id="AJH01553.1"/>
    </source>
</evidence>
<evidence type="ECO:0000256" key="1">
    <source>
        <dbReference type="SAM" id="Phobius"/>
    </source>
</evidence>
<evidence type="ECO:0000313" key="4">
    <source>
        <dbReference type="EMBL" id="OOP75015.1"/>
    </source>
</evidence>
<dbReference type="KEGG" id="cbei:LF65_05024"/>
<gene>
    <name evidence="4" type="ORF">CBEIBR21_02280</name>
    <name evidence="3" type="ORF">DFH45_002597</name>
    <name evidence="2" type="ORF">LF65_05024</name>
</gene>
<evidence type="ECO:0000313" key="6">
    <source>
        <dbReference type="Proteomes" id="UP000190959"/>
    </source>
</evidence>
<dbReference type="PIRSF" id="PIRSF024534">
    <property type="entry name" value="ThiW"/>
    <property type="match status" value="1"/>
</dbReference>
<dbReference type="RefSeq" id="WP_017211136.1">
    <property type="nucleotide sequence ID" value="NZ_BKAK01000044.1"/>
</dbReference>
<evidence type="ECO:0000313" key="5">
    <source>
        <dbReference type="Proteomes" id="UP000031866"/>
    </source>
</evidence>
<feature type="transmembrane region" description="Helical" evidence="1">
    <location>
        <begin position="12"/>
        <end position="32"/>
    </location>
</feature>
<dbReference type="Proteomes" id="UP000821656">
    <property type="component" value="Unassembled WGS sequence"/>
</dbReference>
<dbReference type="Gene3D" id="1.10.1760.20">
    <property type="match status" value="1"/>
</dbReference>
<dbReference type="STRING" id="1520.LF65_05024"/>
<reference evidence="2" key="2">
    <citation type="submission" date="2016-02" db="EMBL/GenBank/DDBJ databases">
        <title>Genome sequence of Clostridium beijerinckii strain 59B.</title>
        <authorList>
            <person name="Little G.T."/>
            <person name="Minton N.P."/>
        </authorList>
    </citation>
    <scope>NUCLEOTIDE SEQUENCE</scope>
    <source>
        <strain evidence="2">NCIMB 14988</strain>
    </source>
</reference>
<protein>
    <submittedName>
        <fullName evidence="2">Energy coupling factor transporter S component ThiW</fullName>
    </submittedName>
</protein>
<dbReference type="Proteomes" id="UP000190959">
    <property type="component" value="Unassembled WGS sequence"/>
</dbReference>
<dbReference type="InterPro" id="IPR012652">
    <property type="entry name" value="ThiW"/>
</dbReference>
<dbReference type="NCBIfam" id="TIGR02359">
    <property type="entry name" value="thiW"/>
    <property type="match status" value="1"/>
</dbReference>
<dbReference type="EMBL" id="CP010086">
    <property type="protein sequence ID" value="AJH01553.1"/>
    <property type="molecule type" value="Genomic_DNA"/>
</dbReference>
<evidence type="ECO:0000313" key="3">
    <source>
        <dbReference type="EMBL" id="NRV09634.1"/>
    </source>
</evidence>
<dbReference type="OrthoDB" id="5516776at2"/>
<reference evidence="4 6" key="3">
    <citation type="submission" date="2017-02" db="EMBL/GenBank/DDBJ databases">
        <title>Genome sequence of Clostridium beijerinckii Br21.</title>
        <authorList>
            <person name="Fonseca B.C."/>
            <person name="Guazzaroni M.E."/>
            <person name="Riano-Pachon D.M."/>
            <person name="Reginatto V."/>
        </authorList>
    </citation>
    <scope>NUCLEOTIDE SEQUENCE [LARGE SCALE GENOMIC DNA]</scope>
    <source>
        <strain evidence="4 6">Br21</strain>
    </source>
</reference>
<feature type="transmembrane region" description="Helical" evidence="1">
    <location>
        <begin position="44"/>
        <end position="65"/>
    </location>
</feature>
<feature type="transmembrane region" description="Helical" evidence="1">
    <location>
        <begin position="131"/>
        <end position="152"/>
    </location>
</feature>
<keyword evidence="1" id="KW-1133">Transmembrane helix</keyword>
<dbReference type="EMBL" id="JABSXK010000001">
    <property type="protein sequence ID" value="NRV09634.1"/>
    <property type="molecule type" value="Genomic_DNA"/>
</dbReference>
<dbReference type="Pfam" id="PF09512">
    <property type="entry name" value="ThiW"/>
    <property type="match status" value="1"/>
</dbReference>
<reference evidence="3" key="4">
    <citation type="submission" date="2020-05" db="EMBL/GenBank/DDBJ databases">
        <title>Genomic insights into acetone-butanol-ethanol (ABE) fermentation by sequencing solventogenic clostridia strains.</title>
        <authorList>
            <person name="Brown S."/>
        </authorList>
    </citation>
    <scope>NUCLEOTIDE SEQUENCE</scope>
    <source>
        <strain evidence="3">DJ126</strain>
    </source>
</reference>
<organism evidence="2 5">
    <name type="scientific">Clostridium beijerinckii</name>
    <name type="common">Clostridium MP</name>
    <dbReference type="NCBI Taxonomy" id="1520"/>
    <lineage>
        <taxon>Bacteria</taxon>
        <taxon>Bacillati</taxon>
        <taxon>Bacillota</taxon>
        <taxon>Clostridia</taxon>
        <taxon>Eubacteriales</taxon>
        <taxon>Clostridiaceae</taxon>
        <taxon>Clostridium</taxon>
    </lineage>
</organism>
<proteinExistence type="predicted"/>
<dbReference type="EMBL" id="MWMH01000001">
    <property type="protein sequence ID" value="OOP75015.1"/>
    <property type="molecule type" value="Genomic_DNA"/>
</dbReference>
<name>A0A0B5QU63_CLOBE</name>
<dbReference type="GeneID" id="66347361"/>
<dbReference type="AlphaFoldDB" id="A0A0B5QU63"/>
<dbReference type="Proteomes" id="UP000031866">
    <property type="component" value="Chromosome"/>
</dbReference>